<dbReference type="PANTHER" id="PTHR11017:SF366">
    <property type="entry name" value="ADP-RIBOSYL CYCLASE_CYCLIC ADP-RIBOSE HYDROLASE"/>
    <property type="match status" value="1"/>
</dbReference>
<sequence length="2457" mass="277686">MDFSLFLNIVAAAIGFILIFRKLRSHQENKEFDTSSLSTLSPPSSLSISSVPEYSSSHVWIHDVFPSFRGEDIRKNFLSHIQKEFKRKGITLFNDNGIKRGESIGPELLQGIRGSKIAIILLTRNYASSKWCLEELVEIMKCREELNQTVIAIFYKVDPSDVKKLTGDFGKVFRKTCEGQAKEDIRRWKQALEKVATIAGYHSSNWDDEASMVEEIATDISNELINIVPLSDFKGFVGMEAHMKNMERFLLLGSNKVRMIGIWGPSGIGKSTIARVLFSQHSHKFQLSVFMENIKRRCPRPCSDEYSAKLQLQEEFLSKIISQEDIKIHHLGVAPDRLKDKRVLVVLDDVDHLMQLDAMAKDLHWFGPGSRIIVTTQDKKILTAHGINHIYKVEFPGFRGALEIFCMYAFGQKTPCDGFKELAWEVTELAGNLPLGLKVMGSYFKGMAKQEWKEELPRLRSRLDGEIESSLKLSYDALCVDDQDLFLHLACFFNNELIEKVEEYLARNFVGVKSQLRVLAEKSFISVDGGYIKIHDLLARLGREIVRKQSIYEPGQRQFLADVGDICKVLRNDTLGSRSVIGIDLKLLELKTELKISDRAFERMFNVQFLRFLHSDSDSGRLKQTCHHSIDLLTCLPPNLRLLHWDFYPMTRLPSNFIPEFLVKIALRNSYYLEKLWEGNKTLRNLKWMYLSDSKNLKELPDLSTATNLVELDLSHCSSLVELPFSIGNAINLITLDLSHCSSLVGIPSSIWNLVNLEILDLSYCSSLVRLPSSTGNTIVKLKVLKLRGCTSLMELPFSMENATNLEELDLTVCFHISKLPSSIGNLKKLYLKDCSSLVELPSSVRNALNLDDFTFNGCSNLVELPFYLGNATDLRKFDLSGCSSLLELPSSIGNMTNLEKLYLNECSSLVELPYSIENIIELWELSLNECSSLLELPYSIGNMIKLRELSLNGCSSLKELPSSIGNMTNLQQLRLSGCSSLQELSSSIGNMINLMELRLNGCSSLRKLPSSIGYMINLMKLRLSGCSNLVELPSSIRNMNNLKKLSLRGCTKLTALSMKINMKSLGKLVLTDCSSWKSFPEISTNIRVLKLTGTSIEEFPPSIMSWPHLRELHTPYFENLKKSQQAFGRITKLHLSDTRIQEIAPWVKEMSRLHHLVIKGCPKLVSLPQLPDSLKILVADNCDSLERLDCSLYKTKFNVLSFVNCFKLNQEARDIIIKTWTRDFAIFPGETVPTYFTCRATGSSLSMTWNGLDTQFPTSLRFKACLFLVYKGDVDAGDWCWPEISYTIKDKLNGVKSGYVAYAYLWHRSSPTSKEHLLVLKMEEKVGSPELVFDFRGEDVRDNFLSHVKKEFGRKTITFFNDNGIERGESIAPELIRGIRGSKIAIVLLSKNYASSKWCLEELVEIMKCREELGQTVMAIFYKVDPSDVKKLTGDFGKVFSKTCEGQAKEDIRRWKQALEKVATIAGYHSCNWVDEAAMIEDISTDVFNKLNNSTQSSDFDILVGMSTHMEKLELLLRLGSNEVRMIGIWGPSGIGKSTIARVLFSQHSHEFQFSVFMENIKRRFPRPYYDEYSAKLQLQKEFMYQIINLEDMKIQHLGVVQDRLKDKRVLAILDDVDHLLQIEAIAKEARWFGPGSRIIITTQDKRLLNARRIDDIYEVEFPPDDEALEIFCMYAFGQKSPHDGFKELACEVTKLAGNLPLGLKVIGSYFEGRSKQEWEEELPRLRSILDGEIESILKFSYDALCHEDQDLFLHLSCFFNGETLEIVEGCLERNFVGVKGRLRGLAEKSFISFEGGFLEIHDLLARLGREIVRKQSIHEPGKRLFLDDVRDICQVLRDDDKLGSRNVIGIDLDLSKLETELKISDGVFARMSNVQFLRVRYAFHGMPYPHSMDSVTCLPPNLRSLYWDSFPMTCLPSNFNPEFLVKIVLTESNYLERLWDGNKTVRNLKFMNLSDSGNLKELPDLSTATNLQTLDLRGCSSLTELPYSIGNAINLRNLDLSNCSSLVEFPSSMENVTTLERLDLTGCLHLAKLPSSIGNLKGLYLGDCSSLVELPSSIRNSLNLKAFACSGCSNLVELPLYIANYPKKFNLRGCSSLRELPSSIGNITNLEELYLAECSSLVELPSSIGNMTNLAMLSLNGCSSLVELPSSIGNMTNLRTLSLNGCISLVKLPSSVGDMSNLRILYLERCSKLTALPININMKSLDELVLTDCSSLKIFPEISTNISVLKLDGTAIEEIPPSITSWPRLRELVIKGCTKLVSLPQLPDSLEFLVADNCGSLERLDCSFNKQKFHALRFVNCFKLNQEARDLIINTSTRDFATLPGETVPTYNFSYRATGSSLSMTWNGIDTQYFPTSLRFKVCLLLVYKGDVDAGYRRCPEISCCIEDKLSGVKPAGYSFRFCDLSPTSGEHLSIFEIEQTVSSPELVFEFGYSHKDWEITECGLRPLETLAPSC</sequence>
<accession>A0A8X7NVE7</accession>
<dbReference type="Pfam" id="PF01582">
    <property type="entry name" value="TIR"/>
    <property type="match status" value="2"/>
</dbReference>
<dbReference type="SUPFAM" id="SSF52200">
    <property type="entry name" value="Toll/Interleukin receptor TIR domain"/>
    <property type="match status" value="2"/>
</dbReference>
<dbReference type="Pfam" id="PF23598">
    <property type="entry name" value="LRR_14"/>
    <property type="match status" value="1"/>
</dbReference>
<evidence type="ECO:0000313" key="10">
    <source>
        <dbReference type="Proteomes" id="UP000886595"/>
    </source>
</evidence>
<dbReference type="InterPro" id="IPR044974">
    <property type="entry name" value="Disease_R_plants"/>
</dbReference>
<dbReference type="Gene3D" id="3.80.10.10">
    <property type="entry name" value="Ribonuclease Inhibitor"/>
    <property type="match status" value="8"/>
</dbReference>
<evidence type="ECO:0000256" key="1">
    <source>
        <dbReference type="ARBA" id="ARBA00011982"/>
    </source>
</evidence>
<evidence type="ECO:0000256" key="6">
    <source>
        <dbReference type="ARBA" id="ARBA00023027"/>
    </source>
</evidence>
<dbReference type="Pfam" id="PF23282">
    <property type="entry name" value="WHD_ROQ1"/>
    <property type="match status" value="2"/>
</dbReference>
<dbReference type="PANTHER" id="PTHR11017">
    <property type="entry name" value="LEUCINE-RICH REPEAT-CONTAINING PROTEIN"/>
    <property type="match status" value="1"/>
</dbReference>
<dbReference type="SUPFAM" id="SSF52540">
    <property type="entry name" value="P-loop containing nucleoside triphosphate hydrolases"/>
    <property type="match status" value="2"/>
</dbReference>
<dbReference type="Proteomes" id="UP000886595">
    <property type="component" value="Unassembled WGS sequence"/>
</dbReference>
<evidence type="ECO:0000259" key="8">
    <source>
        <dbReference type="PROSITE" id="PS50104"/>
    </source>
</evidence>
<dbReference type="OrthoDB" id="1101812at2759"/>
<dbReference type="EMBL" id="JAAMPC010001591">
    <property type="protein sequence ID" value="KAG2239767.1"/>
    <property type="molecule type" value="Genomic_DNA"/>
</dbReference>
<evidence type="ECO:0000313" key="9">
    <source>
        <dbReference type="EMBL" id="KAG2239767.1"/>
    </source>
</evidence>
<comment type="caution">
    <text evidence="9">The sequence shown here is derived from an EMBL/GenBank/DDBJ whole genome shotgun (WGS) entry which is preliminary data.</text>
</comment>
<dbReference type="SUPFAM" id="SSF46785">
    <property type="entry name" value="Winged helix' DNA-binding domain"/>
    <property type="match status" value="2"/>
</dbReference>
<dbReference type="InterPro" id="IPR002182">
    <property type="entry name" value="NB-ARC"/>
</dbReference>
<keyword evidence="5" id="KW-0611">Plant defense</keyword>
<gene>
    <name evidence="9" type="ORF">Bca52824_091464</name>
</gene>
<protein>
    <recommendedName>
        <fullName evidence="1">ADP-ribosyl cyclase/cyclic ADP-ribose hydrolase</fullName>
        <ecNumber evidence="1">3.2.2.6</ecNumber>
    </recommendedName>
</protein>
<dbReference type="InterPro" id="IPR058192">
    <property type="entry name" value="WHD_ROQ1-like"/>
</dbReference>
<dbReference type="Pfam" id="PF00560">
    <property type="entry name" value="LRR_1"/>
    <property type="match status" value="1"/>
</dbReference>
<comment type="catalytic activity">
    <reaction evidence="7">
        <text>NAD(+) + H2O = ADP-D-ribose + nicotinamide + H(+)</text>
        <dbReference type="Rhea" id="RHEA:16301"/>
        <dbReference type="ChEBI" id="CHEBI:15377"/>
        <dbReference type="ChEBI" id="CHEBI:15378"/>
        <dbReference type="ChEBI" id="CHEBI:17154"/>
        <dbReference type="ChEBI" id="CHEBI:57540"/>
        <dbReference type="ChEBI" id="CHEBI:57967"/>
        <dbReference type="EC" id="3.2.2.6"/>
    </reaction>
    <physiologicalReaction direction="left-to-right" evidence="7">
        <dbReference type="Rhea" id="RHEA:16302"/>
    </physiologicalReaction>
</comment>
<dbReference type="GO" id="GO:0006952">
    <property type="term" value="P:defense response"/>
    <property type="evidence" value="ECO:0007669"/>
    <property type="project" value="UniProtKB-KW"/>
</dbReference>
<dbReference type="FunFam" id="1.10.8.430:FF:000002">
    <property type="entry name" value="Disease resistance protein (TIR-NBS-LRR class)"/>
    <property type="match status" value="2"/>
</dbReference>
<name>A0A8X7NVE7_BRACI</name>
<dbReference type="InterPro" id="IPR055414">
    <property type="entry name" value="LRR_R13L4/SHOC2-like"/>
</dbReference>
<dbReference type="InterPro" id="IPR001611">
    <property type="entry name" value="Leu-rich_rpt"/>
</dbReference>
<dbReference type="InterPro" id="IPR003593">
    <property type="entry name" value="AAA+_ATPase"/>
</dbReference>
<keyword evidence="3" id="KW-0677">Repeat</keyword>
<dbReference type="Pfam" id="PF00931">
    <property type="entry name" value="NB-ARC"/>
    <property type="match status" value="2"/>
</dbReference>
<feature type="domain" description="TIR" evidence="8">
    <location>
        <begin position="1328"/>
        <end position="1492"/>
    </location>
</feature>
<dbReference type="SMART" id="SM00255">
    <property type="entry name" value="TIR"/>
    <property type="match status" value="2"/>
</dbReference>
<dbReference type="InterPro" id="IPR006553">
    <property type="entry name" value="Leu-rich_rpt_Cys-con_subtyp"/>
</dbReference>
<dbReference type="PROSITE" id="PS50104">
    <property type="entry name" value="TIR"/>
    <property type="match status" value="2"/>
</dbReference>
<keyword evidence="4" id="KW-0378">Hydrolase</keyword>
<dbReference type="InterPro" id="IPR036390">
    <property type="entry name" value="WH_DNA-bd_sf"/>
</dbReference>
<dbReference type="GO" id="GO:0007165">
    <property type="term" value="P:signal transduction"/>
    <property type="evidence" value="ECO:0007669"/>
    <property type="project" value="InterPro"/>
</dbReference>
<dbReference type="Gene3D" id="1.10.8.430">
    <property type="entry name" value="Helical domain of apoptotic protease-activating factors"/>
    <property type="match status" value="2"/>
</dbReference>
<dbReference type="SMART" id="SM00382">
    <property type="entry name" value="AAA"/>
    <property type="match status" value="2"/>
</dbReference>
<dbReference type="InterPro" id="IPR032675">
    <property type="entry name" value="LRR_dom_sf"/>
</dbReference>
<dbReference type="SMART" id="SM00367">
    <property type="entry name" value="LRR_CC"/>
    <property type="match status" value="10"/>
</dbReference>
<dbReference type="GO" id="GO:0051707">
    <property type="term" value="P:response to other organism"/>
    <property type="evidence" value="ECO:0007669"/>
    <property type="project" value="UniProtKB-ARBA"/>
</dbReference>
<dbReference type="SUPFAM" id="SSF52047">
    <property type="entry name" value="RNI-like"/>
    <property type="match status" value="2"/>
</dbReference>
<evidence type="ECO:0000256" key="3">
    <source>
        <dbReference type="ARBA" id="ARBA00022737"/>
    </source>
</evidence>
<dbReference type="SUPFAM" id="SSF52058">
    <property type="entry name" value="L domain-like"/>
    <property type="match status" value="3"/>
</dbReference>
<dbReference type="FunFam" id="3.40.50.300:FF:001002">
    <property type="entry name" value="Disease resistance protein (TIR-NBS-LRR class)"/>
    <property type="match status" value="2"/>
</dbReference>
<dbReference type="Gene3D" id="3.40.50.300">
    <property type="entry name" value="P-loop containing nucleotide triphosphate hydrolases"/>
    <property type="match status" value="2"/>
</dbReference>
<dbReference type="GO" id="GO:0061809">
    <property type="term" value="F:NAD+ nucleosidase activity, cyclic ADP-ribose generating"/>
    <property type="evidence" value="ECO:0007669"/>
    <property type="project" value="UniProtKB-EC"/>
</dbReference>
<dbReference type="InterPro" id="IPR027417">
    <property type="entry name" value="P-loop_NTPase"/>
</dbReference>
<organism evidence="9 10">
    <name type="scientific">Brassica carinata</name>
    <name type="common">Ethiopian mustard</name>
    <name type="synonym">Abyssinian cabbage</name>
    <dbReference type="NCBI Taxonomy" id="52824"/>
    <lineage>
        <taxon>Eukaryota</taxon>
        <taxon>Viridiplantae</taxon>
        <taxon>Streptophyta</taxon>
        <taxon>Embryophyta</taxon>
        <taxon>Tracheophyta</taxon>
        <taxon>Spermatophyta</taxon>
        <taxon>Magnoliopsida</taxon>
        <taxon>eudicotyledons</taxon>
        <taxon>Gunneridae</taxon>
        <taxon>Pentapetalae</taxon>
        <taxon>rosids</taxon>
        <taxon>malvids</taxon>
        <taxon>Brassicales</taxon>
        <taxon>Brassicaceae</taxon>
        <taxon>Brassiceae</taxon>
        <taxon>Brassica</taxon>
    </lineage>
</organism>
<proteinExistence type="predicted"/>
<dbReference type="FunFam" id="3.80.10.10:FF:000845">
    <property type="entry name" value="Disease resistance protein (TIR-NBS-LRR class)"/>
    <property type="match status" value="1"/>
</dbReference>
<dbReference type="EC" id="3.2.2.6" evidence="1"/>
<dbReference type="InterPro" id="IPR000157">
    <property type="entry name" value="TIR_dom"/>
</dbReference>
<keyword evidence="2" id="KW-0433">Leucine-rich repeat</keyword>
<evidence type="ECO:0000256" key="7">
    <source>
        <dbReference type="ARBA" id="ARBA00047304"/>
    </source>
</evidence>
<feature type="domain" description="TIR" evidence="8">
    <location>
        <begin position="60"/>
        <end position="224"/>
    </location>
</feature>
<evidence type="ECO:0000256" key="2">
    <source>
        <dbReference type="ARBA" id="ARBA00022614"/>
    </source>
</evidence>
<dbReference type="Gene3D" id="3.40.50.10140">
    <property type="entry name" value="Toll/interleukin-1 receptor homology (TIR) domain"/>
    <property type="match status" value="2"/>
</dbReference>
<dbReference type="FunFam" id="3.40.50.10140:FF:000007">
    <property type="entry name" value="Disease resistance protein (TIR-NBS-LRR class)"/>
    <property type="match status" value="2"/>
</dbReference>
<evidence type="ECO:0000256" key="4">
    <source>
        <dbReference type="ARBA" id="ARBA00022801"/>
    </source>
</evidence>
<dbReference type="InterPro" id="IPR035897">
    <property type="entry name" value="Toll_tir_struct_dom_sf"/>
</dbReference>
<dbReference type="InterPro" id="IPR042197">
    <property type="entry name" value="Apaf_helical"/>
</dbReference>
<keyword evidence="6" id="KW-0520">NAD</keyword>
<dbReference type="GO" id="GO:0043531">
    <property type="term" value="F:ADP binding"/>
    <property type="evidence" value="ECO:0007669"/>
    <property type="project" value="InterPro"/>
</dbReference>
<dbReference type="PRINTS" id="PR00364">
    <property type="entry name" value="DISEASERSIST"/>
</dbReference>
<keyword evidence="10" id="KW-1185">Reference proteome</keyword>
<evidence type="ECO:0000256" key="5">
    <source>
        <dbReference type="ARBA" id="ARBA00022821"/>
    </source>
</evidence>
<reference evidence="9 10" key="1">
    <citation type="submission" date="2020-02" db="EMBL/GenBank/DDBJ databases">
        <authorList>
            <person name="Ma Q."/>
            <person name="Huang Y."/>
            <person name="Song X."/>
            <person name="Pei D."/>
        </authorList>
    </citation>
    <scope>NUCLEOTIDE SEQUENCE [LARGE SCALE GENOMIC DNA]</scope>
    <source>
        <strain evidence="9">Sxm20200214</strain>
        <tissue evidence="9">Leaf</tissue>
    </source>
</reference>